<organism evidence="1 2">
    <name type="scientific">Lithocarpus litseifolius</name>
    <dbReference type="NCBI Taxonomy" id="425828"/>
    <lineage>
        <taxon>Eukaryota</taxon>
        <taxon>Viridiplantae</taxon>
        <taxon>Streptophyta</taxon>
        <taxon>Embryophyta</taxon>
        <taxon>Tracheophyta</taxon>
        <taxon>Spermatophyta</taxon>
        <taxon>Magnoliopsida</taxon>
        <taxon>eudicotyledons</taxon>
        <taxon>Gunneridae</taxon>
        <taxon>Pentapetalae</taxon>
        <taxon>rosids</taxon>
        <taxon>fabids</taxon>
        <taxon>Fagales</taxon>
        <taxon>Fagaceae</taxon>
        <taxon>Lithocarpus</taxon>
    </lineage>
</organism>
<evidence type="ECO:0000313" key="1">
    <source>
        <dbReference type="EMBL" id="KAL0004149.1"/>
    </source>
</evidence>
<dbReference type="PANTHER" id="PTHR47074:SF73">
    <property type="entry name" value="OS04G0448401 PROTEIN"/>
    <property type="match status" value="1"/>
</dbReference>
<evidence type="ECO:0000313" key="2">
    <source>
        <dbReference type="Proteomes" id="UP001459277"/>
    </source>
</evidence>
<proteinExistence type="predicted"/>
<dbReference type="EMBL" id="JAZDWU010000004">
    <property type="protein sequence ID" value="KAL0004149.1"/>
    <property type="molecule type" value="Genomic_DNA"/>
</dbReference>
<sequence>MVEERDFWEKILQDWLIYNVWLIWKSRNQTIFRKKNTNPKLASEILSQAMEYTHCVSSPRPPSYKSIQSFGWERPPEGWMKLNTDGSSVHNSGLVGCGGVVRDENGRWIAVSREALGSLAALQLSFGGSKMA</sequence>
<dbReference type="SUPFAM" id="SSF53098">
    <property type="entry name" value="Ribonuclease H-like"/>
    <property type="match status" value="1"/>
</dbReference>
<dbReference type="Proteomes" id="UP001459277">
    <property type="component" value="Unassembled WGS sequence"/>
</dbReference>
<accession>A0AAW2D3E9</accession>
<gene>
    <name evidence="1" type="ORF">SO802_011710</name>
</gene>
<dbReference type="InterPro" id="IPR052929">
    <property type="entry name" value="RNase_H-like_EbsB-rel"/>
</dbReference>
<protein>
    <recommendedName>
        <fullName evidence="3">RNase H type-1 domain-containing protein</fullName>
    </recommendedName>
</protein>
<reference evidence="1 2" key="1">
    <citation type="submission" date="2024-01" db="EMBL/GenBank/DDBJ databases">
        <title>A telomere-to-telomere, gap-free genome of sweet tea (Lithocarpus litseifolius).</title>
        <authorList>
            <person name="Zhou J."/>
        </authorList>
    </citation>
    <scope>NUCLEOTIDE SEQUENCE [LARGE SCALE GENOMIC DNA]</scope>
    <source>
        <strain evidence="1">Zhou-2022a</strain>
        <tissue evidence="1">Leaf</tissue>
    </source>
</reference>
<dbReference type="InterPro" id="IPR012337">
    <property type="entry name" value="RNaseH-like_sf"/>
</dbReference>
<comment type="caution">
    <text evidence="1">The sequence shown here is derived from an EMBL/GenBank/DDBJ whole genome shotgun (WGS) entry which is preliminary data.</text>
</comment>
<dbReference type="PANTHER" id="PTHR47074">
    <property type="entry name" value="BNAC02G40300D PROTEIN"/>
    <property type="match status" value="1"/>
</dbReference>
<keyword evidence="2" id="KW-1185">Reference proteome</keyword>
<name>A0AAW2D3E9_9ROSI</name>
<dbReference type="AlphaFoldDB" id="A0AAW2D3E9"/>
<evidence type="ECO:0008006" key="3">
    <source>
        <dbReference type="Google" id="ProtNLM"/>
    </source>
</evidence>